<evidence type="ECO:0000256" key="4">
    <source>
        <dbReference type="ARBA" id="ARBA00022989"/>
    </source>
</evidence>
<comment type="subcellular location">
    <subcellularLocation>
        <location evidence="1">Cell membrane</location>
        <topology evidence="1">Multi-pass membrane protein</topology>
    </subcellularLocation>
</comment>
<dbReference type="EMBL" id="QZJW01000039">
    <property type="protein sequence ID" value="RJO60761.1"/>
    <property type="molecule type" value="Genomic_DNA"/>
</dbReference>
<keyword evidence="4 6" id="KW-1133">Transmembrane helix</keyword>
<name>A0A419DC87_9BACT</name>
<dbReference type="GO" id="GO:0005886">
    <property type="term" value="C:plasma membrane"/>
    <property type="evidence" value="ECO:0007669"/>
    <property type="project" value="UniProtKB-SubCell"/>
</dbReference>
<feature type="domain" description="VTT" evidence="7">
    <location>
        <begin position="38"/>
        <end position="163"/>
    </location>
</feature>
<comment type="caution">
    <text evidence="8">The sequence shown here is derived from an EMBL/GenBank/DDBJ whole genome shotgun (WGS) entry which is preliminary data.</text>
</comment>
<sequence>MFTQIIEFLAHIVISMIESIGYFGVFLAMAIESACVPLPSEIIMPFAGYLVYKGEFNFWLVAAVGALGNLAGSLAAYYIGRWGGLPLVEKYGKYFLISHHDIVLAHRWFEKHGKSTVFFTRMMPVVRTFISLPAGVSEMNVKTFSLYTFLGALPWSIALTYIGMKLGENWNTLGDYFHKADLAIGLVLVIGLVWYIRRHIHHMKNPADLSGLKKKKQGK</sequence>
<evidence type="ECO:0000256" key="1">
    <source>
        <dbReference type="ARBA" id="ARBA00004651"/>
    </source>
</evidence>
<dbReference type="PANTHER" id="PTHR42709">
    <property type="entry name" value="ALKALINE PHOSPHATASE LIKE PROTEIN"/>
    <property type="match status" value="1"/>
</dbReference>
<dbReference type="InterPro" id="IPR032816">
    <property type="entry name" value="VTT_dom"/>
</dbReference>
<gene>
    <name evidence="8" type="ORF">C4544_04460</name>
</gene>
<evidence type="ECO:0000256" key="6">
    <source>
        <dbReference type="SAM" id="Phobius"/>
    </source>
</evidence>
<evidence type="ECO:0000313" key="8">
    <source>
        <dbReference type="EMBL" id="RJO60761.1"/>
    </source>
</evidence>
<feature type="transmembrane region" description="Helical" evidence="6">
    <location>
        <begin position="176"/>
        <end position="196"/>
    </location>
</feature>
<evidence type="ECO:0000256" key="3">
    <source>
        <dbReference type="ARBA" id="ARBA00022692"/>
    </source>
</evidence>
<feature type="transmembrane region" description="Helical" evidence="6">
    <location>
        <begin position="58"/>
        <end position="80"/>
    </location>
</feature>
<feature type="transmembrane region" description="Helical" evidence="6">
    <location>
        <begin position="144"/>
        <end position="164"/>
    </location>
</feature>
<reference evidence="8 9" key="1">
    <citation type="journal article" date="2017" name="ISME J.">
        <title>Energy and carbon metabolisms in a deep terrestrial subsurface fluid microbial community.</title>
        <authorList>
            <person name="Momper L."/>
            <person name="Jungbluth S.P."/>
            <person name="Lee M.D."/>
            <person name="Amend J.P."/>
        </authorList>
    </citation>
    <scope>NUCLEOTIDE SEQUENCE [LARGE SCALE GENOMIC DNA]</scope>
    <source>
        <strain evidence="8">SURF_29</strain>
    </source>
</reference>
<dbReference type="PANTHER" id="PTHR42709:SF6">
    <property type="entry name" value="UNDECAPRENYL PHOSPHATE TRANSPORTER A"/>
    <property type="match status" value="1"/>
</dbReference>
<keyword evidence="3 6" id="KW-0812">Transmembrane</keyword>
<organism evidence="8 9">
    <name type="scientific">candidate division WS5 bacterium</name>
    <dbReference type="NCBI Taxonomy" id="2093353"/>
    <lineage>
        <taxon>Bacteria</taxon>
        <taxon>candidate division WS5</taxon>
    </lineage>
</organism>
<evidence type="ECO:0000256" key="5">
    <source>
        <dbReference type="ARBA" id="ARBA00023136"/>
    </source>
</evidence>
<evidence type="ECO:0000259" key="7">
    <source>
        <dbReference type="Pfam" id="PF09335"/>
    </source>
</evidence>
<protein>
    <submittedName>
        <fullName evidence="8">DedA family protein</fullName>
    </submittedName>
</protein>
<evidence type="ECO:0000313" key="9">
    <source>
        <dbReference type="Proteomes" id="UP000285655"/>
    </source>
</evidence>
<keyword evidence="5 6" id="KW-0472">Membrane</keyword>
<dbReference type="InterPro" id="IPR051311">
    <property type="entry name" value="DedA_domain"/>
</dbReference>
<proteinExistence type="predicted"/>
<keyword evidence="2" id="KW-1003">Cell membrane</keyword>
<evidence type="ECO:0000256" key="2">
    <source>
        <dbReference type="ARBA" id="ARBA00022475"/>
    </source>
</evidence>
<accession>A0A419DC87</accession>
<dbReference type="Proteomes" id="UP000285655">
    <property type="component" value="Unassembled WGS sequence"/>
</dbReference>
<dbReference type="Pfam" id="PF09335">
    <property type="entry name" value="VTT_dom"/>
    <property type="match status" value="1"/>
</dbReference>
<feature type="transmembrane region" description="Helical" evidence="6">
    <location>
        <begin position="12"/>
        <end position="31"/>
    </location>
</feature>
<dbReference type="AlphaFoldDB" id="A0A419DC87"/>